<dbReference type="Proteomes" id="UP000292732">
    <property type="component" value="Segment"/>
</dbReference>
<proteinExistence type="predicted"/>
<dbReference type="EMBL" id="MK524494">
    <property type="protein sequence ID" value="QBI96794.1"/>
    <property type="molecule type" value="Genomic_DNA"/>
</dbReference>
<name>A0A481VSC6_9CAUD</name>
<dbReference type="GeneID" id="63925896"/>
<evidence type="ECO:0000313" key="1">
    <source>
        <dbReference type="EMBL" id="QBI96794.1"/>
    </source>
</evidence>
<reference evidence="1 2" key="1">
    <citation type="submission" date="2019-02" db="EMBL/GenBank/DDBJ databases">
        <authorList>
            <person name="Zhang D."/>
            <person name="Hatherill J.R."/>
            <person name="Ramirez J.F."/>
            <person name="Cantu R."/>
            <person name="Clancy T.L."/>
            <person name="Lawson M.E."/>
            <person name="Nasr D.A."/>
            <person name="La C.H."/>
            <person name="Luce T.H."/>
            <person name="Miller S.A."/>
            <person name="Day D.L."/>
            <person name="Trujillo A.H."/>
            <person name="Roscher J.E."/>
            <person name="Garlena R.A."/>
            <person name="Russell D.A."/>
            <person name="Pope W.H."/>
            <person name="Jacobs-Sera D."/>
            <person name="Hatfull G.F."/>
        </authorList>
    </citation>
    <scope>NUCLEOTIDE SEQUENCE [LARGE SCALE GENOMIC DNA]</scope>
</reference>
<gene>
    <name evidence="1" type="primary">42</name>
    <name evidence="1" type="ORF">SEA_RABBS_42</name>
</gene>
<evidence type="ECO:0000313" key="2">
    <source>
        <dbReference type="Proteomes" id="UP000292732"/>
    </source>
</evidence>
<protein>
    <submittedName>
        <fullName evidence="1">Uncharacterized protein</fullName>
    </submittedName>
</protein>
<accession>A0A481VSC6</accession>
<sequence>MKAGLDTQTAAVVNRLSDALLSIGTAIVRVADSLDANTAAIEEANRQRDDLMNGPRG</sequence>
<dbReference type="RefSeq" id="YP_010051387.1">
    <property type="nucleotide sequence ID" value="NC_054441.1"/>
</dbReference>
<keyword evidence="2" id="KW-1185">Reference proteome</keyword>
<dbReference type="KEGG" id="vg:63925896"/>
<organism evidence="1 2">
    <name type="scientific">Mycobacterium phage Rabbs</name>
    <dbReference type="NCBI Taxonomy" id="2530143"/>
    <lineage>
        <taxon>Viruses</taxon>
        <taxon>Duplodnaviria</taxon>
        <taxon>Heunggongvirae</taxon>
        <taxon>Uroviricota</taxon>
        <taxon>Caudoviricetes</taxon>
        <taxon>Gclasvirinae</taxon>
        <taxon>Liefievirus</taxon>
        <taxon>Liefievirus rabbs</taxon>
    </lineage>
</organism>